<gene>
    <name evidence="1" type="ORF">DDV96_09440</name>
</gene>
<sequence length="183" mass="21193">MKNTIIGFLLLLLLIPSISYAQFWPFTPMDRFGNTVYYQMDGDGKIELKGSNKLLGKNLENRYFDVLSHQDDIQVKINDTSLNFTQKKRREPKNHKEILFYSRRKLKNDLATIKYLKLLELKENVLIAEATIKYKTKSKKRTKELVEIDRNQLKGIFLGPGKNLRTITSVVAFGGTIILILLI</sequence>
<dbReference type="AlphaFoldDB" id="A0A2U0I0V4"/>
<accession>A0A2U0I0V4</accession>
<dbReference type="Proteomes" id="UP000245962">
    <property type="component" value="Unassembled WGS sequence"/>
</dbReference>
<protein>
    <submittedName>
        <fullName evidence="1">Uncharacterized protein</fullName>
    </submittedName>
</protein>
<proteinExistence type="predicted"/>
<reference evidence="1 2" key="1">
    <citation type="submission" date="2018-04" db="EMBL/GenBank/DDBJ databases">
        <title>Marixanthomonas spongiae HN-E44 sp. nov., isolated from a marine sponge.</title>
        <authorList>
            <person name="Luo L."/>
            <person name="Zhuang L."/>
        </authorList>
    </citation>
    <scope>NUCLEOTIDE SEQUENCE [LARGE SCALE GENOMIC DNA]</scope>
    <source>
        <strain evidence="1 2">HN-E44</strain>
    </source>
</reference>
<dbReference type="RefSeq" id="WP_116694505.1">
    <property type="nucleotide sequence ID" value="NZ_QEHR01000005.1"/>
</dbReference>
<dbReference type="OrthoDB" id="1494918at2"/>
<evidence type="ECO:0000313" key="1">
    <source>
        <dbReference type="EMBL" id="PVW14729.1"/>
    </source>
</evidence>
<keyword evidence="2" id="KW-1185">Reference proteome</keyword>
<evidence type="ECO:0000313" key="2">
    <source>
        <dbReference type="Proteomes" id="UP000245962"/>
    </source>
</evidence>
<organism evidence="1 2">
    <name type="scientific">Marixanthomonas spongiae</name>
    <dbReference type="NCBI Taxonomy" id="2174845"/>
    <lineage>
        <taxon>Bacteria</taxon>
        <taxon>Pseudomonadati</taxon>
        <taxon>Bacteroidota</taxon>
        <taxon>Flavobacteriia</taxon>
        <taxon>Flavobacteriales</taxon>
        <taxon>Flavobacteriaceae</taxon>
        <taxon>Marixanthomonas</taxon>
    </lineage>
</organism>
<comment type="caution">
    <text evidence="1">The sequence shown here is derived from an EMBL/GenBank/DDBJ whole genome shotgun (WGS) entry which is preliminary data.</text>
</comment>
<dbReference type="EMBL" id="QEHR01000005">
    <property type="protein sequence ID" value="PVW14729.1"/>
    <property type="molecule type" value="Genomic_DNA"/>
</dbReference>
<name>A0A2U0I0V4_9FLAO</name>